<dbReference type="GO" id="GO:0045490">
    <property type="term" value="P:pectin catabolic process"/>
    <property type="evidence" value="ECO:0007669"/>
    <property type="project" value="TreeGrafter"/>
</dbReference>
<feature type="compositionally biased region" description="Basic residues" evidence="12">
    <location>
        <begin position="75"/>
        <end position="99"/>
    </location>
</feature>
<gene>
    <name evidence="14" type="ORF">MBM_02890</name>
</gene>
<feature type="region of interest" description="Disordered" evidence="12">
    <location>
        <begin position="30"/>
        <end position="192"/>
    </location>
</feature>
<sequence length="409" mass="41790">MKFYAVQVAAMAFGLGVSASPSLACRNYNQNPAPEVQPTQAPAYPMGPAVPTGYQPNVKIEATEKPEKAMEEKKPKKTKTKTKTKKVKTTKTKKPKAAKATKVSASGGEEAPQETPKEGGNPKAPKEGGAPEGSYPTTPKETQKEGGKPKAPKETPKEGGAPEGPYPTASPTTGGGYGGSKGSGGGVPDHVGSTVLDAVQTIAAGASFDGQMGMYDRGVSCTGQVEGAGSDAVFNIEAGGSLSNVIIGPNQIEGIHCQGGCTITNVWWTAVCEDAFSIKVQQASETTKIIGGGAFGATDKVVQHNGAGTVDISGFTVGSFGKLYRSCGNCKTSFERHVIMTDITASDGEMLAGINSNFGDTAKITNSKTSGVQDICVTFQGVSKGSEPTIIGSGSDGTNCVYGADVEAA</sequence>
<dbReference type="STRING" id="1072389.K1XD07"/>
<keyword evidence="8" id="KW-0106">Calcium</keyword>
<evidence type="ECO:0000256" key="8">
    <source>
        <dbReference type="ARBA" id="ARBA00022837"/>
    </source>
</evidence>
<feature type="compositionally biased region" description="Polar residues" evidence="12">
    <location>
        <begin position="30"/>
        <end position="40"/>
    </location>
</feature>
<comment type="catalytic activity">
    <reaction evidence="1">
        <text>Eliminative cleavage of (1-&gt;4)-alpha-D-galacturonan to give oligosaccharides with 4-deoxy-alpha-D-galact-4-enuronosyl groups at their non-reducing ends.</text>
        <dbReference type="EC" id="4.2.2.2"/>
    </reaction>
</comment>
<dbReference type="HOGENOM" id="CLU_044863_2_1_1"/>
<reference evidence="14 15" key="1">
    <citation type="journal article" date="2012" name="BMC Genomics">
        <title>Sequencing the genome of Marssonina brunnea reveals fungus-poplar co-evolution.</title>
        <authorList>
            <person name="Zhu S."/>
            <person name="Cao Y.-Z."/>
            <person name="Jiang C."/>
            <person name="Tan B.-Y."/>
            <person name="Wang Z."/>
            <person name="Feng S."/>
            <person name="Zhang L."/>
            <person name="Su X.-H."/>
            <person name="Brejova B."/>
            <person name="Vinar T."/>
            <person name="Xu M."/>
            <person name="Wang M.-X."/>
            <person name="Zhang S.-G."/>
            <person name="Huang M.-R."/>
            <person name="Wu R."/>
            <person name="Zhou Y."/>
        </authorList>
    </citation>
    <scope>NUCLEOTIDE SEQUENCE [LARGE SCALE GENOMIC DNA]</scope>
    <source>
        <strain evidence="14 15">MB_m1</strain>
    </source>
</reference>
<evidence type="ECO:0000256" key="3">
    <source>
        <dbReference type="ARBA" id="ARBA00004613"/>
    </source>
</evidence>
<evidence type="ECO:0000256" key="2">
    <source>
        <dbReference type="ARBA" id="ARBA00001913"/>
    </source>
</evidence>
<evidence type="ECO:0000256" key="13">
    <source>
        <dbReference type="SAM" id="SignalP"/>
    </source>
</evidence>
<dbReference type="Gene3D" id="2.160.20.10">
    <property type="entry name" value="Single-stranded right-handed beta-helix, Pectin lyase-like"/>
    <property type="match status" value="1"/>
</dbReference>
<dbReference type="EMBL" id="JH921432">
    <property type="protein sequence ID" value="EKD18648.1"/>
    <property type="molecule type" value="Genomic_DNA"/>
</dbReference>
<feature type="signal peptide" evidence="13">
    <location>
        <begin position="1"/>
        <end position="24"/>
    </location>
</feature>
<evidence type="ECO:0000313" key="15">
    <source>
        <dbReference type="Proteomes" id="UP000006753"/>
    </source>
</evidence>
<evidence type="ECO:0000256" key="11">
    <source>
        <dbReference type="ARBA" id="ARBA00039895"/>
    </source>
</evidence>
<organism evidence="14 15">
    <name type="scientific">Marssonina brunnea f. sp. multigermtubi (strain MB_m1)</name>
    <name type="common">Marssonina leaf spot fungus</name>
    <dbReference type="NCBI Taxonomy" id="1072389"/>
    <lineage>
        <taxon>Eukaryota</taxon>
        <taxon>Fungi</taxon>
        <taxon>Dikarya</taxon>
        <taxon>Ascomycota</taxon>
        <taxon>Pezizomycotina</taxon>
        <taxon>Leotiomycetes</taxon>
        <taxon>Helotiales</taxon>
        <taxon>Drepanopezizaceae</taxon>
        <taxon>Drepanopeziza</taxon>
    </lineage>
</organism>
<feature type="compositionally biased region" description="Basic and acidic residues" evidence="12">
    <location>
        <begin position="141"/>
        <end position="157"/>
    </location>
</feature>
<dbReference type="OrthoDB" id="441042at2759"/>
<feature type="compositionally biased region" description="Gly residues" evidence="12">
    <location>
        <begin position="173"/>
        <end position="187"/>
    </location>
</feature>
<feature type="chain" id="PRO_5003855315" description="Probable pectate lyase F" evidence="13">
    <location>
        <begin position="25"/>
        <end position="409"/>
    </location>
</feature>
<comment type="subcellular location">
    <subcellularLocation>
        <location evidence="3">Secreted</location>
    </subcellularLocation>
</comment>
<feature type="compositionally biased region" description="Basic and acidic residues" evidence="12">
    <location>
        <begin position="61"/>
        <end position="74"/>
    </location>
</feature>
<keyword evidence="6" id="KW-0964">Secreted</keyword>
<dbReference type="KEGG" id="mbe:MBM_02890"/>
<dbReference type="PANTHER" id="PTHR33407:SF9">
    <property type="entry name" value="PECTATE LYASE F-RELATED"/>
    <property type="match status" value="1"/>
</dbReference>
<dbReference type="GO" id="GO:0030570">
    <property type="term" value="F:pectate lyase activity"/>
    <property type="evidence" value="ECO:0007669"/>
    <property type="project" value="UniProtKB-EC"/>
</dbReference>
<evidence type="ECO:0000256" key="4">
    <source>
        <dbReference type="ARBA" id="ARBA00006463"/>
    </source>
</evidence>
<proteinExistence type="inferred from homology"/>
<comment type="similarity">
    <text evidence="4">Belongs to the polysaccharide lyase 3 family.</text>
</comment>
<dbReference type="InterPro" id="IPR004898">
    <property type="entry name" value="Pectate_lyase_PlyH/PlyE-like"/>
</dbReference>
<protein>
    <recommendedName>
        <fullName evidence="11">Probable pectate lyase F</fullName>
        <ecNumber evidence="5">4.2.2.2</ecNumber>
    </recommendedName>
</protein>
<evidence type="ECO:0000256" key="9">
    <source>
        <dbReference type="ARBA" id="ARBA00023239"/>
    </source>
</evidence>
<dbReference type="Proteomes" id="UP000006753">
    <property type="component" value="Unassembled WGS sequence"/>
</dbReference>
<dbReference type="PANTHER" id="PTHR33407">
    <property type="entry name" value="PECTATE LYASE F-RELATED"/>
    <property type="match status" value="1"/>
</dbReference>
<evidence type="ECO:0000256" key="6">
    <source>
        <dbReference type="ARBA" id="ARBA00022525"/>
    </source>
</evidence>
<evidence type="ECO:0000313" key="14">
    <source>
        <dbReference type="EMBL" id="EKD18648.1"/>
    </source>
</evidence>
<keyword evidence="15" id="KW-1185">Reference proteome</keyword>
<dbReference type="GO" id="GO:0005576">
    <property type="term" value="C:extracellular region"/>
    <property type="evidence" value="ECO:0007669"/>
    <property type="project" value="UniProtKB-SubCell"/>
</dbReference>
<comment type="cofactor">
    <cofactor evidence="2">
        <name>Ca(2+)</name>
        <dbReference type="ChEBI" id="CHEBI:29108"/>
    </cofactor>
</comment>
<keyword evidence="9 14" id="KW-0456">Lyase</keyword>
<comment type="function">
    <text evidence="10">Pectinolytic enzyme consist of four classes of enzymes: pectin lyase, polygalacturonase, pectin methylesterase and rhamnogalacturonase. Among pectinolytic enzymes, pectin lyase is the most important in depolymerization of pectin, since it cleaves internal glycosidic bonds of highly methylated pectins. Favors pectate, the anion, over pectin, the methyl ester.</text>
</comment>
<dbReference type="InterPro" id="IPR011050">
    <property type="entry name" value="Pectin_lyase_fold/virulence"/>
</dbReference>
<accession>K1XD07</accession>
<evidence type="ECO:0000256" key="5">
    <source>
        <dbReference type="ARBA" id="ARBA00012272"/>
    </source>
</evidence>
<dbReference type="AlphaFoldDB" id="K1XD07"/>
<evidence type="ECO:0000256" key="12">
    <source>
        <dbReference type="SAM" id="MobiDB-lite"/>
    </source>
</evidence>
<evidence type="ECO:0000256" key="7">
    <source>
        <dbReference type="ARBA" id="ARBA00022729"/>
    </source>
</evidence>
<dbReference type="eggNOG" id="ENOG502QU39">
    <property type="taxonomic scope" value="Eukaryota"/>
</dbReference>
<dbReference type="GeneID" id="18758825"/>
<evidence type="ECO:0000256" key="1">
    <source>
        <dbReference type="ARBA" id="ARBA00000695"/>
    </source>
</evidence>
<dbReference type="EC" id="4.2.2.2" evidence="5"/>
<evidence type="ECO:0000256" key="10">
    <source>
        <dbReference type="ARBA" id="ARBA00025679"/>
    </source>
</evidence>
<dbReference type="OMA" id="QGNWNLN"/>
<dbReference type="InterPro" id="IPR012334">
    <property type="entry name" value="Pectin_lyas_fold"/>
</dbReference>
<dbReference type="InParanoid" id="K1XD07"/>
<dbReference type="SUPFAM" id="SSF51126">
    <property type="entry name" value="Pectin lyase-like"/>
    <property type="match status" value="1"/>
</dbReference>
<keyword evidence="7 13" id="KW-0732">Signal</keyword>
<dbReference type="Pfam" id="PF03211">
    <property type="entry name" value="Pectate_lyase"/>
    <property type="match status" value="1"/>
</dbReference>
<name>K1XD07_MARBU</name>